<keyword evidence="2" id="KW-1133">Transmembrane helix</keyword>
<feature type="region of interest" description="Disordered" evidence="1">
    <location>
        <begin position="309"/>
        <end position="331"/>
    </location>
</feature>
<dbReference type="AlphaFoldDB" id="A0A150GT17"/>
<evidence type="ECO:0000313" key="3">
    <source>
        <dbReference type="EMBL" id="KXZ52961.1"/>
    </source>
</evidence>
<protein>
    <submittedName>
        <fullName evidence="3">Uncharacterized protein</fullName>
    </submittedName>
</protein>
<evidence type="ECO:0000313" key="4">
    <source>
        <dbReference type="Proteomes" id="UP000075714"/>
    </source>
</evidence>
<comment type="caution">
    <text evidence="3">The sequence shown here is derived from an EMBL/GenBank/DDBJ whole genome shotgun (WGS) entry which is preliminary data.</text>
</comment>
<reference evidence="4" key="1">
    <citation type="journal article" date="2016" name="Nat. Commun.">
        <title>The Gonium pectorale genome demonstrates co-option of cell cycle regulation during the evolution of multicellularity.</title>
        <authorList>
            <person name="Hanschen E.R."/>
            <person name="Marriage T.N."/>
            <person name="Ferris P.J."/>
            <person name="Hamaji T."/>
            <person name="Toyoda A."/>
            <person name="Fujiyama A."/>
            <person name="Neme R."/>
            <person name="Noguchi H."/>
            <person name="Minakuchi Y."/>
            <person name="Suzuki M."/>
            <person name="Kawai-Toyooka H."/>
            <person name="Smith D.R."/>
            <person name="Sparks H."/>
            <person name="Anderson J."/>
            <person name="Bakaric R."/>
            <person name="Luria V."/>
            <person name="Karger A."/>
            <person name="Kirschner M.W."/>
            <person name="Durand P.M."/>
            <person name="Michod R.E."/>
            <person name="Nozaki H."/>
            <person name="Olson B.J."/>
        </authorList>
    </citation>
    <scope>NUCLEOTIDE SEQUENCE [LARGE SCALE GENOMIC DNA]</scope>
    <source>
        <strain evidence="4">NIES-2863</strain>
    </source>
</reference>
<name>A0A150GT17_GONPE</name>
<dbReference type="OrthoDB" id="553187at2759"/>
<keyword evidence="2" id="KW-0472">Membrane</keyword>
<evidence type="ECO:0000256" key="2">
    <source>
        <dbReference type="SAM" id="Phobius"/>
    </source>
</evidence>
<dbReference type="EMBL" id="LSYV01000009">
    <property type="protein sequence ID" value="KXZ52961.1"/>
    <property type="molecule type" value="Genomic_DNA"/>
</dbReference>
<accession>A0A150GT17</accession>
<evidence type="ECO:0000256" key="1">
    <source>
        <dbReference type="SAM" id="MobiDB-lite"/>
    </source>
</evidence>
<keyword evidence="4" id="KW-1185">Reference proteome</keyword>
<keyword evidence="2" id="KW-0812">Transmembrane</keyword>
<sequence>MWLEAAHGVFNTACTILLFSWYSRNPATGVSFWSVVGQKLVLTAINLHVCVSMPPATTIVAAPDDAVQVASGASYFSCALSPGNGDGLVGSRNASPASAFYGHSSSSGDGGAGAVSRWRLLAAAAAAQGCSEGGPAGYRPFIRHVTQVVKLRGCQPEQLGPGWEERLGEELAAQGLTLAGAYVRAGCIELLLEMVHVQFFDMAVAGGMGTGGNSITRSGSDATKLLADQVTGAKRRENGSSGGCSGGRGGSDVDGIMTALDDPVRLAAVLRALGLPAAALPATPPGGTELEVEGHELPLVQVLGTLHGPVPQSAQDVQAGPKPGGQPSGVAVAQPPISLSLRPRALLLPTQGSAAASGRLVLELTATGLPHATPPGQAAGGGGADAGSLLEVLVRSRNRYLPARVRAQATVEPCDEDGGGRGPERSDKAAVRFEVELEAEGLQAGLTMVDLRLGGQPLCALPLLLLPAGREDLAAELATMAEAASATVEVTDLGLVREAPEEAEAFRELVVDWTARQAHTMHTVEFLALASGLLRGGRDHCSLLSLTVWLLRFSASLVTAAGWLLLPPPAWRRLAATLVGPRYAADLATKVIVLFVGVPNLSSASFQLQGGLLAFEGVLQPAACLLSVASALALAPLHVLLNAARLGALALETGARAAAAADGAAGASSAARGLGGWPLTGRALLLAAQVEVVALATTLACNVYLRLGCRRGRERLAKRQQGERSARSKTE</sequence>
<dbReference type="Proteomes" id="UP000075714">
    <property type="component" value="Unassembled WGS sequence"/>
</dbReference>
<proteinExistence type="predicted"/>
<feature type="transmembrane region" description="Helical" evidence="2">
    <location>
        <begin position="683"/>
        <end position="705"/>
    </location>
</feature>
<organism evidence="3 4">
    <name type="scientific">Gonium pectorale</name>
    <name type="common">Green alga</name>
    <dbReference type="NCBI Taxonomy" id="33097"/>
    <lineage>
        <taxon>Eukaryota</taxon>
        <taxon>Viridiplantae</taxon>
        <taxon>Chlorophyta</taxon>
        <taxon>core chlorophytes</taxon>
        <taxon>Chlorophyceae</taxon>
        <taxon>CS clade</taxon>
        <taxon>Chlamydomonadales</taxon>
        <taxon>Volvocaceae</taxon>
        <taxon>Gonium</taxon>
    </lineage>
</organism>
<gene>
    <name evidence="3" type="ORF">GPECTOR_8g334</name>
</gene>